<protein>
    <submittedName>
        <fullName evidence="2">Uncharacterized protein</fullName>
    </submittedName>
</protein>
<dbReference type="Proteomes" id="UP000008068">
    <property type="component" value="Unassembled WGS sequence"/>
</dbReference>
<dbReference type="HOGENOM" id="CLU_765536_0_0_1"/>
<evidence type="ECO:0000256" key="1">
    <source>
        <dbReference type="SAM" id="Coils"/>
    </source>
</evidence>
<sequence>MSHRMCSAHPEPRSVAAITAKFKIDVKAAYEHAETSNGVKSYNKSFFEHLKNLPSEIDSKPKVSVFLGGKNENANVKKSLREISNDVRKLDVKKFLASAESALLKFQLRVKEIEAMSEGTPLESLRELREKRKKEWKKSVTAFEANLKSANTRFSFLNECAMNNFNVCAAQVSELVSTTECTDDSQEQVDTLNSQMDFLKDAMKLISALKAQCQKLDVDNDDYLPCCPQDLFVGDPENEATPIIKDFIIRLTGVQKKWQNVQFKTEKAQGYLRAMDRRLISVNILTSSFLNMCDKLNGDFFKAAKNANPHILYNTSLDNLADCSTKIALAQEVVDHAHDALNKLVDLDTVFQPSGSGSSSSD</sequence>
<organism evidence="3">
    <name type="scientific">Caenorhabditis brenneri</name>
    <name type="common">Nematode worm</name>
    <dbReference type="NCBI Taxonomy" id="135651"/>
    <lineage>
        <taxon>Eukaryota</taxon>
        <taxon>Metazoa</taxon>
        <taxon>Ecdysozoa</taxon>
        <taxon>Nematoda</taxon>
        <taxon>Chromadorea</taxon>
        <taxon>Rhabditida</taxon>
        <taxon>Rhabditina</taxon>
        <taxon>Rhabditomorpha</taxon>
        <taxon>Rhabditoidea</taxon>
        <taxon>Rhabditidae</taxon>
        <taxon>Peloderinae</taxon>
        <taxon>Caenorhabditis</taxon>
    </lineage>
</organism>
<dbReference type="EMBL" id="GL379807">
    <property type="protein sequence ID" value="EGT41459.1"/>
    <property type="molecule type" value="Genomic_DNA"/>
</dbReference>
<keyword evidence="3" id="KW-1185">Reference proteome</keyword>
<name>G0MQS5_CAEBE</name>
<gene>
    <name evidence="2" type="ORF">CAEBREN_02808</name>
</gene>
<proteinExistence type="predicted"/>
<feature type="coiled-coil region" evidence="1">
    <location>
        <begin position="182"/>
        <end position="219"/>
    </location>
</feature>
<dbReference type="InParanoid" id="G0MQS5"/>
<evidence type="ECO:0000313" key="2">
    <source>
        <dbReference type="EMBL" id="EGT41459.1"/>
    </source>
</evidence>
<evidence type="ECO:0000313" key="3">
    <source>
        <dbReference type="Proteomes" id="UP000008068"/>
    </source>
</evidence>
<accession>G0MQS5</accession>
<dbReference type="AlphaFoldDB" id="G0MQS5"/>
<keyword evidence="1" id="KW-0175">Coiled coil</keyword>
<reference evidence="3" key="1">
    <citation type="submission" date="2011-07" db="EMBL/GenBank/DDBJ databases">
        <authorList>
            <consortium name="Caenorhabditis brenneri Sequencing and Analysis Consortium"/>
            <person name="Wilson R.K."/>
        </authorList>
    </citation>
    <scope>NUCLEOTIDE SEQUENCE [LARGE SCALE GENOMIC DNA]</scope>
    <source>
        <strain evidence="3">PB2801</strain>
    </source>
</reference>